<evidence type="ECO:0000256" key="2">
    <source>
        <dbReference type="ARBA" id="ARBA00022448"/>
    </source>
</evidence>
<gene>
    <name evidence="9" type="ORF">GCM10010911_05960</name>
</gene>
<dbReference type="RefSeq" id="WP_188988961.1">
    <property type="nucleotide sequence ID" value="NZ_BMHP01000001.1"/>
</dbReference>
<evidence type="ECO:0000313" key="9">
    <source>
        <dbReference type="EMBL" id="GGD51208.1"/>
    </source>
</evidence>
<dbReference type="PANTHER" id="PTHR43227">
    <property type="entry name" value="BLL4140 PROTEIN"/>
    <property type="match status" value="1"/>
</dbReference>
<protein>
    <submittedName>
        <fullName evidence="9">Lactose ABC transporter permease</fullName>
    </submittedName>
</protein>
<name>A0A916YLJ3_9BACL</name>
<feature type="transmembrane region" description="Helical" evidence="7">
    <location>
        <begin position="80"/>
        <end position="101"/>
    </location>
</feature>
<keyword evidence="6 7" id="KW-0472">Membrane</keyword>
<dbReference type="Proteomes" id="UP000612456">
    <property type="component" value="Unassembled WGS sequence"/>
</dbReference>
<evidence type="ECO:0000313" key="10">
    <source>
        <dbReference type="Proteomes" id="UP000612456"/>
    </source>
</evidence>
<dbReference type="GO" id="GO:0005886">
    <property type="term" value="C:plasma membrane"/>
    <property type="evidence" value="ECO:0007669"/>
    <property type="project" value="UniProtKB-SubCell"/>
</dbReference>
<evidence type="ECO:0000256" key="4">
    <source>
        <dbReference type="ARBA" id="ARBA00022692"/>
    </source>
</evidence>
<comment type="similarity">
    <text evidence="7">Belongs to the binding-protein-dependent transport system permease family.</text>
</comment>
<reference evidence="9" key="2">
    <citation type="submission" date="2020-09" db="EMBL/GenBank/DDBJ databases">
        <authorList>
            <person name="Sun Q."/>
            <person name="Zhou Y."/>
        </authorList>
    </citation>
    <scope>NUCLEOTIDE SEQUENCE</scope>
    <source>
        <strain evidence="9">CGMCC 1.15178</strain>
    </source>
</reference>
<organism evidence="9 10">
    <name type="scientific">Paenibacillus nasutitermitis</name>
    <dbReference type="NCBI Taxonomy" id="1652958"/>
    <lineage>
        <taxon>Bacteria</taxon>
        <taxon>Bacillati</taxon>
        <taxon>Bacillota</taxon>
        <taxon>Bacilli</taxon>
        <taxon>Bacillales</taxon>
        <taxon>Paenibacillaceae</taxon>
        <taxon>Paenibacillus</taxon>
    </lineage>
</organism>
<feature type="transmembrane region" description="Helical" evidence="7">
    <location>
        <begin position="18"/>
        <end position="37"/>
    </location>
</feature>
<dbReference type="Pfam" id="PF00528">
    <property type="entry name" value="BPD_transp_1"/>
    <property type="match status" value="1"/>
</dbReference>
<dbReference type="InterPro" id="IPR000515">
    <property type="entry name" value="MetI-like"/>
</dbReference>
<accession>A0A916YLJ3</accession>
<keyword evidence="3" id="KW-1003">Cell membrane</keyword>
<evidence type="ECO:0000259" key="8">
    <source>
        <dbReference type="PROSITE" id="PS50928"/>
    </source>
</evidence>
<comment type="subcellular location">
    <subcellularLocation>
        <location evidence="1 7">Cell membrane</location>
        <topology evidence="1 7">Multi-pass membrane protein</topology>
    </subcellularLocation>
</comment>
<dbReference type="Gene3D" id="1.10.3720.10">
    <property type="entry name" value="MetI-like"/>
    <property type="match status" value="1"/>
</dbReference>
<feature type="transmembrane region" description="Helical" evidence="7">
    <location>
        <begin position="254"/>
        <end position="271"/>
    </location>
</feature>
<comment type="caution">
    <text evidence="9">The sequence shown here is derived from an EMBL/GenBank/DDBJ whole genome shotgun (WGS) entry which is preliminary data.</text>
</comment>
<proteinExistence type="inferred from homology"/>
<dbReference type="GO" id="GO:0055085">
    <property type="term" value="P:transmembrane transport"/>
    <property type="evidence" value="ECO:0007669"/>
    <property type="project" value="InterPro"/>
</dbReference>
<dbReference type="InterPro" id="IPR050809">
    <property type="entry name" value="UgpAE/MalFG_permease"/>
</dbReference>
<evidence type="ECO:0000256" key="7">
    <source>
        <dbReference type="RuleBase" id="RU363032"/>
    </source>
</evidence>
<sequence length="283" mass="31750">MSKRRGYSMERKKMIEGYLFVSVWVIGFLAFTLYPLLSSLKISFTTAKVNDLLNGTWVGFANYKTVIADPQFGSYFTDQIVRSLIDAPIISIFALISAVLLNGEIAGKRYWRAVFFTPIIISGLMIEILNSQGAANFSIFQQIGGSGIIADFIGEDTFTRMGQLLWRSCVEILIFLAGLQSISRSLYEAAQMDGATPWECFWKITLPSMSPVVILTIIYATIDSFTAPDNQIMAYIKQYSIVTFKFGPGAALSWMYFMTIIVVILAIFYIGRRFTANEGPNRH</sequence>
<keyword evidence="5 7" id="KW-1133">Transmembrane helix</keyword>
<keyword evidence="2 7" id="KW-0813">Transport</keyword>
<dbReference type="PROSITE" id="PS50928">
    <property type="entry name" value="ABC_TM1"/>
    <property type="match status" value="1"/>
</dbReference>
<keyword evidence="10" id="KW-1185">Reference proteome</keyword>
<dbReference type="AlphaFoldDB" id="A0A916YLJ3"/>
<feature type="domain" description="ABC transmembrane type-1" evidence="8">
    <location>
        <begin position="76"/>
        <end position="269"/>
    </location>
</feature>
<feature type="transmembrane region" description="Helical" evidence="7">
    <location>
        <begin position="164"/>
        <end position="183"/>
    </location>
</feature>
<evidence type="ECO:0000256" key="5">
    <source>
        <dbReference type="ARBA" id="ARBA00022989"/>
    </source>
</evidence>
<dbReference type="InterPro" id="IPR035906">
    <property type="entry name" value="MetI-like_sf"/>
</dbReference>
<dbReference type="EMBL" id="BMHP01000001">
    <property type="protein sequence ID" value="GGD51208.1"/>
    <property type="molecule type" value="Genomic_DNA"/>
</dbReference>
<reference evidence="9" key="1">
    <citation type="journal article" date="2014" name="Int. J. Syst. Evol. Microbiol.">
        <title>Complete genome sequence of Corynebacterium casei LMG S-19264T (=DSM 44701T), isolated from a smear-ripened cheese.</title>
        <authorList>
            <consortium name="US DOE Joint Genome Institute (JGI-PGF)"/>
            <person name="Walter F."/>
            <person name="Albersmeier A."/>
            <person name="Kalinowski J."/>
            <person name="Ruckert C."/>
        </authorList>
    </citation>
    <scope>NUCLEOTIDE SEQUENCE</scope>
    <source>
        <strain evidence="9">CGMCC 1.15178</strain>
    </source>
</reference>
<feature type="transmembrane region" description="Helical" evidence="7">
    <location>
        <begin position="113"/>
        <end position="130"/>
    </location>
</feature>
<keyword evidence="4 7" id="KW-0812">Transmembrane</keyword>
<feature type="transmembrane region" description="Helical" evidence="7">
    <location>
        <begin position="204"/>
        <end position="222"/>
    </location>
</feature>
<evidence type="ECO:0000256" key="1">
    <source>
        <dbReference type="ARBA" id="ARBA00004651"/>
    </source>
</evidence>
<evidence type="ECO:0000256" key="3">
    <source>
        <dbReference type="ARBA" id="ARBA00022475"/>
    </source>
</evidence>
<evidence type="ECO:0000256" key="6">
    <source>
        <dbReference type="ARBA" id="ARBA00023136"/>
    </source>
</evidence>
<dbReference type="SUPFAM" id="SSF161098">
    <property type="entry name" value="MetI-like"/>
    <property type="match status" value="1"/>
</dbReference>
<dbReference type="CDD" id="cd06261">
    <property type="entry name" value="TM_PBP2"/>
    <property type="match status" value="1"/>
</dbReference>
<dbReference type="PANTHER" id="PTHR43227:SF3">
    <property type="entry name" value="BINDING-PROTEIN-DEPENDENT TRANSPORT SYSTEMS INNER MEMBRANE COMPONENT"/>
    <property type="match status" value="1"/>
</dbReference>